<name>A0A4U0QK12_9RHOB</name>
<evidence type="ECO:0000313" key="2">
    <source>
        <dbReference type="Proteomes" id="UP000306223"/>
    </source>
</evidence>
<evidence type="ECO:0000313" key="1">
    <source>
        <dbReference type="EMBL" id="TJZ82009.1"/>
    </source>
</evidence>
<dbReference type="OrthoDB" id="7865488at2"/>
<reference evidence="1 2" key="1">
    <citation type="submission" date="2019-04" db="EMBL/GenBank/DDBJ databases">
        <authorList>
            <person name="Li J."/>
        </authorList>
    </citation>
    <scope>NUCLEOTIDE SEQUENCE [LARGE SCALE GENOMIC DNA]</scope>
    <source>
        <strain evidence="1 2">CCTCC AB2016182</strain>
    </source>
</reference>
<keyword evidence="2" id="KW-1185">Reference proteome</keyword>
<dbReference type="Proteomes" id="UP000306223">
    <property type="component" value="Unassembled WGS sequence"/>
</dbReference>
<sequence length="182" mass="19501">MKIEKGSTMANCSLTTPVGVTEPASRHFTHTPISRAFSGLLAALAAHVEAERDISAADSRDPGFAASLCEAEAARAGVLARIDSIRSATVMRLEDRPLRHMALICYLLMQAGTNAEFREARQVLDQAPGLFACPGHGAVAWRCRQMLRSMRVAVGEMASLPCHLDPHEIEPEMAAVATPVPA</sequence>
<proteinExistence type="predicted"/>
<gene>
    <name evidence="1" type="ORF">FA740_15730</name>
</gene>
<organism evidence="1 2">
    <name type="scientific">Paracoccus hibiscisoli</name>
    <dbReference type="NCBI Taxonomy" id="2023261"/>
    <lineage>
        <taxon>Bacteria</taxon>
        <taxon>Pseudomonadati</taxon>
        <taxon>Pseudomonadota</taxon>
        <taxon>Alphaproteobacteria</taxon>
        <taxon>Rhodobacterales</taxon>
        <taxon>Paracoccaceae</taxon>
        <taxon>Paracoccus</taxon>
    </lineage>
</organism>
<protein>
    <submittedName>
        <fullName evidence="1">Uncharacterized protein</fullName>
    </submittedName>
</protein>
<dbReference type="EMBL" id="SUNH01000025">
    <property type="protein sequence ID" value="TJZ82009.1"/>
    <property type="molecule type" value="Genomic_DNA"/>
</dbReference>
<dbReference type="AlphaFoldDB" id="A0A4U0QK12"/>
<comment type="caution">
    <text evidence="1">The sequence shown here is derived from an EMBL/GenBank/DDBJ whole genome shotgun (WGS) entry which is preliminary data.</text>
</comment>
<accession>A0A4U0QK12</accession>
<dbReference type="RefSeq" id="WP_136857786.1">
    <property type="nucleotide sequence ID" value="NZ_SUNH01000025.1"/>
</dbReference>